<dbReference type="HOGENOM" id="CLU_637521_0_0_10"/>
<keyword evidence="2" id="KW-1134">Transmembrane beta strand</keyword>
<feature type="signal peptide" evidence="6">
    <location>
        <begin position="1"/>
        <end position="26"/>
    </location>
</feature>
<dbReference type="InterPro" id="IPR051906">
    <property type="entry name" value="TolC-like"/>
</dbReference>
<comment type="subcellular location">
    <subcellularLocation>
        <location evidence="1">Cell outer membrane</location>
    </subcellularLocation>
</comment>
<proteinExistence type="predicted"/>
<dbReference type="RefSeq" id="WP_009133495.1">
    <property type="nucleotide sequence ID" value="NZ_CP102250.1"/>
</dbReference>
<dbReference type="GeneID" id="92816302"/>
<accession>G5H7N6</accession>
<dbReference type="GO" id="GO:0015562">
    <property type="term" value="F:efflux transmembrane transporter activity"/>
    <property type="evidence" value="ECO:0007669"/>
    <property type="project" value="InterPro"/>
</dbReference>
<evidence type="ECO:0000256" key="6">
    <source>
        <dbReference type="SAM" id="SignalP"/>
    </source>
</evidence>
<evidence type="ECO:0000256" key="4">
    <source>
        <dbReference type="ARBA" id="ARBA00023136"/>
    </source>
</evidence>
<dbReference type="SUPFAM" id="SSF56954">
    <property type="entry name" value="Outer membrane efflux proteins (OEP)"/>
    <property type="match status" value="1"/>
</dbReference>
<keyword evidence="6" id="KW-0732">Signal</keyword>
<name>G5H7N6_9BACT</name>
<evidence type="ECO:0000256" key="5">
    <source>
        <dbReference type="ARBA" id="ARBA00023237"/>
    </source>
</evidence>
<dbReference type="AlphaFoldDB" id="G5H7N6"/>
<dbReference type="GO" id="GO:0015288">
    <property type="term" value="F:porin activity"/>
    <property type="evidence" value="ECO:0007669"/>
    <property type="project" value="TreeGrafter"/>
</dbReference>
<protein>
    <recommendedName>
        <fullName evidence="9">Transporter</fullName>
    </recommendedName>
</protein>
<dbReference type="PATRIC" id="fig|742725.3.peg.743"/>
<evidence type="ECO:0000256" key="2">
    <source>
        <dbReference type="ARBA" id="ARBA00022452"/>
    </source>
</evidence>
<organism evidence="7 8">
    <name type="scientific">Alistipes indistinctus YIT 12060</name>
    <dbReference type="NCBI Taxonomy" id="742725"/>
    <lineage>
        <taxon>Bacteria</taxon>
        <taxon>Pseudomonadati</taxon>
        <taxon>Bacteroidota</taxon>
        <taxon>Bacteroidia</taxon>
        <taxon>Bacteroidales</taxon>
        <taxon>Rikenellaceae</taxon>
        <taxon>Alistipes</taxon>
    </lineage>
</organism>
<dbReference type="Gene3D" id="1.20.1600.10">
    <property type="entry name" value="Outer membrane efflux proteins (OEP)"/>
    <property type="match status" value="1"/>
</dbReference>
<evidence type="ECO:0000313" key="8">
    <source>
        <dbReference type="Proteomes" id="UP000006008"/>
    </source>
</evidence>
<keyword evidence="5" id="KW-0998">Cell outer membrane</keyword>
<dbReference type="PANTHER" id="PTHR30026:SF20">
    <property type="entry name" value="OUTER MEMBRANE PROTEIN TOLC"/>
    <property type="match status" value="1"/>
</dbReference>
<dbReference type="GO" id="GO:0009279">
    <property type="term" value="C:cell outer membrane"/>
    <property type="evidence" value="ECO:0007669"/>
    <property type="project" value="UniProtKB-SubCell"/>
</dbReference>
<keyword evidence="3" id="KW-0812">Transmembrane</keyword>
<keyword evidence="8" id="KW-1185">Reference proteome</keyword>
<evidence type="ECO:0008006" key="9">
    <source>
        <dbReference type="Google" id="ProtNLM"/>
    </source>
</evidence>
<evidence type="ECO:0000256" key="1">
    <source>
        <dbReference type="ARBA" id="ARBA00004442"/>
    </source>
</evidence>
<dbReference type="GO" id="GO:1990281">
    <property type="term" value="C:efflux pump complex"/>
    <property type="evidence" value="ECO:0007669"/>
    <property type="project" value="TreeGrafter"/>
</dbReference>
<reference evidence="7 8" key="1">
    <citation type="submission" date="2011-08" db="EMBL/GenBank/DDBJ databases">
        <title>The Genome Sequence of Alistipes indistinctus YIT 12060.</title>
        <authorList>
            <consortium name="The Broad Institute Genome Sequencing Platform"/>
            <person name="Earl A."/>
            <person name="Ward D."/>
            <person name="Feldgarden M."/>
            <person name="Gevers D."/>
            <person name="Morotomi M."/>
            <person name="Young S.K."/>
            <person name="Zeng Q."/>
            <person name="Gargeya S."/>
            <person name="Fitzgerald M."/>
            <person name="Haas B."/>
            <person name="Abouelleil A."/>
            <person name="Alvarado L."/>
            <person name="Arachchi H.M."/>
            <person name="Berlin A."/>
            <person name="Brown A."/>
            <person name="Chapman S.B."/>
            <person name="Chen Z."/>
            <person name="Dunbar C."/>
            <person name="Freedman E."/>
            <person name="Gearin G."/>
            <person name="Gellesch M."/>
            <person name="Goldberg J."/>
            <person name="Griggs A."/>
            <person name="Gujja S."/>
            <person name="Heiman D."/>
            <person name="Howarth C."/>
            <person name="Larson L."/>
            <person name="Lui A."/>
            <person name="MacDonald P.J.P."/>
            <person name="Montmayeur A."/>
            <person name="Murphy C."/>
            <person name="Neiman D."/>
            <person name="Pearson M."/>
            <person name="Priest M."/>
            <person name="Roberts A."/>
            <person name="Saif S."/>
            <person name="Shea T."/>
            <person name="Shenoy N."/>
            <person name="Sisk P."/>
            <person name="Stolte C."/>
            <person name="Sykes S."/>
            <person name="Wortman J."/>
            <person name="Nusbaum C."/>
            <person name="Birren B."/>
        </authorList>
    </citation>
    <scope>NUCLEOTIDE SEQUENCE [LARGE SCALE GENOMIC DNA]</scope>
    <source>
        <strain evidence="7 8">YIT 12060</strain>
    </source>
</reference>
<keyword evidence="4" id="KW-0472">Membrane</keyword>
<evidence type="ECO:0000256" key="3">
    <source>
        <dbReference type="ARBA" id="ARBA00022692"/>
    </source>
</evidence>
<evidence type="ECO:0000313" key="7">
    <source>
        <dbReference type="EMBL" id="EHB92485.1"/>
    </source>
</evidence>
<dbReference type="EMBL" id="ADLD01000009">
    <property type="protein sequence ID" value="EHB92485.1"/>
    <property type="molecule type" value="Genomic_DNA"/>
</dbReference>
<dbReference type="eggNOG" id="COG1538">
    <property type="taxonomic scope" value="Bacteria"/>
</dbReference>
<sequence length="461" mass="51234">MKSMQIIRNAVLLLSLITLGPLSSTAVTPGIVSSPGEKASVVENPAMTTAPTAIAAHPVETPSSLTLEECYAKAGTNYPLVSRYGLIQQSEQYSLSNANKGYLPQFSLSAKATYQTDVTKIPVSIPGVDIPTLNKDQYQALVELDQVIWDGGTIRSQKRNINASTEVDRQQQQVDMYAIRERINSLFFGTLLLEEQLKLNTLYDEELTRNYQKVQSFIANGVANAADLDAVKVEQLSNRQRRAELEATCKAYRQMLGAFTGTDLAHTELIQPIAADKQPLPEIRRPELHLFNAQNSLLDAQAKAVTAKNMPRLSAFIQGAYGNPGLNMLQSGFKAYAIGGIRLSWNFGNFYTKRNDLRQIDVNRDNIAVQRETFLFNTRQQISSGNGEIEKYRRTLADDGEIITLRDNIKRASEAKVAEGTMSVTDYMDDVTAAETARQNQALHRMQLLMSLYNLKNLTNN</sequence>
<feature type="chain" id="PRO_5003477882" description="Transporter" evidence="6">
    <location>
        <begin position="27"/>
        <end position="461"/>
    </location>
</feature>
<dbReference type="Proteomes" id="UP000006008">
    <property type="component" value="Unassembled WGS sequence"/>
</dbReference>
<gene>
    <name evidence="7" type="ORF">HMPREF9450_00689</name>
</gene>
<dbReference type="PANTHER" id="PTHR30026">
    <property type="entry name" value="OUTER MEMBRANE PROTEIN TOLC"/>
    <property type="match status" value="1"/>
</dbReference>
<comment type="caution">
    <text evidence="7">The sequence shown here is derived from an EMBL/GenBank/DDBJ whole genome shotgun (WGS) entry which is preliminary data.</text>
</comment>
<dbReference type="STRING" id="742725.HMPREF9450_00689"/>